<proteinExistence type="predicted"/>
<accession>A0A2C6M838</accession>
<dbReference type="Pfam" id="PF08901">
    <property type="entry name" value="DUF1847"/>
    <property type="match status" value="1"/>
</dbReference>
<dbReference type="RefSeq" id="WP_099083941.1">
    <property type="nucleotide sequence ID" value="NZ_AWQQ01000105.1"/>
</dbReference>
<comment type="caution">
    <text evidence="1">The sequence shown here is derived from an EMBL/GenBank/DDBJ whole genome shotgun (WGS) entry which is preliminary data.</text>
</comment>
<dbReference type="InterPro" id="IPR014997">
    <property type="entry name" value="DUF1847"/>
</dbReference>
<dbReference type="AlphaFoldDB" id="A0A2C6M838"/>
<name>A0A2C6M838_9FIRM</name>
<gene>
    <name evidence="1" type="ORF">P378_17770</name>
</gene>
<dbReference type="EMBL" id="AWQQ01000105">
    <property type="protein sequence ID" value="PHJ37239.1"/>
    <property type="molecule type" value="Genomic_DNA"/>
</dbReference>
<protein>
    <submittedName>
        <fullName evidence="1">Metal-binding protein</fullName>
    </submittedName>
</protein>
<evidence type="ECO:0000313" key="2">
    <source>
        <dbReference type="Proteomes" id="UP000222564"/>
    </source>
</evidence>
<dbReference type="OrthoDB" id="9795204at2"/>
<keyword evidence="2" id="KW-1185">Reference proteome</keyword>
<evidence type="ECO:0000313" key="1">
    <source>
        <dbReference type="EMBL" id="PHJ37239.1"/>
    </source>
</evidence>
<dbReference type="Proteomes" id="UP000222564">
    <property type="component" value="Unassembled WGS sequence"/>
</dbReference>
<organism evidence="1 2">
    <name type="scientific">Desulforamulus profundi</name>
    <dbReference type="NCBI Taxonomy" id="1383067"/>
    <lineage>
        <taxon>Bacteria</taxon>
        <taxon>Bacillati</taxon>
        <taxon>Bacillota</taxon>
        <taxon>Clostridia</taxon>
        <taxon>Eubacteriales</taxon>
        <taxon>Peptococcaceae</taxon>
        <taxon>Desulforamulus</taxon>
    </lineage>
</organism>
<sequence length="197" mass="22345">MKCASCKLQPKNKCDKEGFDCTGGKFTLDECREEVNKPFHRLSGEFQAQYGNNLSRLDEVIMFAKRQGYQRIGLAFCVGLAEEAAILEQILSKHFEVYSACCKIGGPKKEEFNVPKVKEDKVEVICNPVLQAKVLNHKETDLNLEVGLCVGHDMLFKKYSAAPVTTFCVKDRVLGHNPLAVCYSSYLRKKYMNKKYE</sequence>
<reference evidence="1 2" key="1">
    <citation type="submission" date="2013-09" db="EMBL/GenBank/DDBJ databases">
        <title>Biodegradation of hydrocarbons in the deep terrestrial subsurface : characterization of a microbial consortium composed of two Desulfotomaculum species originating from a deep geological formation.</title>
        <authorList>
            <person name="Aullo T."/>
            <person name="Berlendis S."/>
            <person name="Lascourreges J.-F."/>
            <person name="Dessort D."/>
            <person name="Saint-Laurent S."/>
            <person name="Schraauwers B."/>
            <person name="Mas J."/>
            <person name="Magot M."/>
            <person name="Ranchou-Peyruse A."/>
        </authorList>
    </citation>
    <scope>NUCLEOTIDE SEQUENCE [LARGE SCALE GENOMIC DNA]</scope>
    <source>
        <strain evidence="1 2">Bs107</strain>
    </source>
</reference>